<dbReference type="OrthoDB" id="2817334at2759"/>
<keyword evidence="2" id="KW-1185">Reference proteome</keyword>
<name>A0A8H5CHM4_9AGAR</name>
<evidence type="ECO:0000313" key="1">
    <source>
        <dbReference type="EMBL" id="KAF5340732.1"/>
    </source>
</evidence>
<comment type="caution">
    <text evidence="1">The sequence shown here is derived from an EMBL/GenBank/DDBJ whole genome shotgun (WGS) entry which is preliminary data.</text>
</comment>
<protein>
    <submittedName>
        <fullName evidence="1">Uncharacterized protein</fullName>
    </submittedName>
</protein>
<dbReference type="EMBL" id="JAACJK010000003">
    <property type="protein sequence ID" value="KAF5340732.1"/>
    <property type="molecule type" value="Genomic_DNA"/>
</dbReference>
<organism evidence="1 2">
    <name type="scientific">Ephemerocybe angulata</name>
    <dbReference type="NCBI Taxonomy" id="980116"/>
    <lineage>
        <taxon>Eukaryota</taxon>
        <taxon>Fungi</taxon>
        <taxon>Dikarya</taxon>
        <taxon>Basidiomycota</taxon>
        <taxon>Agaricomycotina</taxon>
        <taxon>Agaricomycetes</taxon>
        <taxon>Agaricomycetidae</taxon>
        <taxon>Agaricales</taxon>
        <taxon>Agaricineae</taxon>
        <taxon>Psathyrellaceae</taxon>
        <taxon>Ephemerocybe</taxon>
    </lineage>
</organism>
<sequence length="206" mass="23344">MSCPNGASPDDYAQLYGHLPSHFQPHDFVQRSARSNWRTTIQQALPVSELPHGLELRRGLHNQPPRFDFGWKLSAEELVSLAQRHGLTYGSTGIGGTIDTARLSVLLNQLLEKEGIYTSYVRVDMILSDGAAPTYSVTLADNYRSGNWKPAANSLDGLKRFLGVDAGRELGWYLDQKWCNWHWKNAEDIVVAEERNYGRRSTEQRR</sequence>
<evidence type="ECO:0000313" key="2">
    <source>
        <dbReference type="Proteomes" id="UP000541558"/>
    </source>
</evidence>
<dbReference type="Proteomes" id="UP000541558">
    <property type="component" value="Unassembled WGS sequence"/>
</dbReference>
<dbReference type="AlphaFoldDB" id="A0A8H5CHM4"/>
<reference evidence="1 2" key="1">
    <citation type="journal article" date="2020" name="ISME J.">
        <title>Uncovering the hidden diversity of litter-decomposition mechanisms in mushroom-forming fungi.</title>
        <authorList>
            <person name="Floudas D."/>
            <person name="Bentzer J."/>
            <person name="Ahren D."/>
            <person name="Johansson T."/>
            <person name="Persson P."/>
            <person name="Tunlid A."/>
        </authorList>
    </citation>
    <scope>NUCLEOTIDE SEQUENCE [LARGE SCALE GENOMIC DNA]</scope>
    <source>
        <strain evidence="1 2">CBS 175.51</strain>
    </source>
</reference>
<gene>
    <name evidence="1" type="ORF">D9611_007359</name>
</gene>
<accession>A0A8H5CHM4</accession>
<proteinExistence type="predicted"/>